<keyword evidence="3" id="KW-1185">Reference proteome</keyword>
<feature type="compositionally biased region" description="Basic and acidic residues" evidence="1">
    <location>
        <begin position="40"/>
        <end position="51"/>
    </location>
</feature>
<evidence type="ECO:0000313" key="3">
    <source>
        <dbReference type="Proteomes" id="UP000011724"/>
    </source>
</evidence>
<sequence length="80" mass="8771">MDISSCSVLWARSPPSCWHISKKENGYDRSAAVLKKERGHIDTQGDGKNDFHTTLTTANSQVSPANELRATQPRSAAVFP</sequence>
<proteinExistence type="predicted"/>
<accession>M1WS34</accession>
<feature type="region of interest" description="Disordered" evidence="1">
    <location>
        <begin position="40"/>
        <end position="80"/>
    </location>
</feature>
<reference evidence="2 3" key="1">
    <citation type="journal article" date="2013" name="PLoS ONE">
        <title>The first genomic and proteomic characterization of a deep-sea sulfate reducer: insights into the piezophilic lifestyle of Desulfovibrio piezophilus.</title>
        <authorList>
            <person name="Pradel N."/>
            <person name="Ji B."/>
            <person name="Gimenez G."/>
            <person name="Talla E."/>
            <person name="Lenoble P."/>
            <person name="Garel M."/>
            <person name="Tamburini C."/>
            <person name="Fourquet P."/>
            <person name="Lebrun R."/>
            <person name="Bertin P."/>
            <person name="Denis Y."/>
            <person name="Pophillat M."/>
            <person name="Barbe V."/>
            <person name="Ollivier B."/>
            <person name="Dolla A."/>
        </authorList>
    </citation>
    <scope>NUCLEOTIDE SEQUENCE [LARGE SCALE GENOMIC DNA]</scope>
    <source>
        <strain evidence="3">DSM 10523 / SB164P1</strain>
    </source>
</reference>
<dbReference type="EMBL" id="FO203427">
    <property type="protein sequence ID" value="CCH49934.1"/>
    <property type="molecule type" value="Genomic_DNA"/>
</dbReference>
<dbReference type="HOGENOM" id="CLU_2584038_0_0_7"/>
<evidence type="ECO:0000256" key="1">
    <source>
        <dbReference type="SAM" id="MobiDB-lite"/>
    </source>
</evidence>
<protein>
    <submittedName>
        <fullName evidence="2">Uncharacterized protein</fullName>
    </submittedName>
</protein>
<feature type="compositionally biased region" description="Polar residues" evidence="1">
    <location>
        <begin position="52"/>
        <end position="64"/>
    </location>
</feature>
<name>M1WS34_PSEP2</name>
<reference evidence="3" key="2">
    <citation type="journal article" date="2013" name="Stand. Genomic Sci.">
        <title>Complete genome sequence of Desulfocapsa sulfexigens, a marine deltaproteobacterium specialized in disproportionating inorganic sulfur compounds.</title>
        <authorList>
            <person name="Finster K.W."/>
            <person name="Kjeldsen K.U."/>
            <person name="Kube M."/>
            <person name="Reinhardt R."/>
            <person name="Mussmann M."/>
            <person name="Amann R."/>
            <person name="Schreiber L."/>
        </authorList>
    </citation>
    <scope>NUCLEOTIDE SEQUENCE [LARGE SCALE GENOMIC DNA]</scope>
    <source>
        <strain evidence="3">DSM 10523 / SB164P1</strain>
    </source>
</reference>
<gene>
    <name evidence="2" type="ordered locus">BN4_12701</name>
</gene>
<dbReference type="KEGG" id="dpi:BN4_12701"/>
<dbReference type="Proteomes" id="UP000011724">
    <property type="component" value="Chromosome"/>
</dbReference>
<organism evidence="2 3">
    <name type="scientific">Pseudodesulfovibrio piezophilus (strain DSM 21447 / JCM 15486 / C1TLV30)</name>
    <name type="common">Desulfovibrio piezophilus</name>
    <dbReference type="NCBI Taxonomy" id="1322246"/>
    <lineage>
        <taxon>Bacteria</taxon>
        <taxon>Pseudomonadati</taxon>
        <taxon>Thermodesulfobacteriota</taxon>
        <taxon>Desulfovibrionia</taxon>
        <taxon>Desulfovibrionales</taxon>
        <taxon>Desulfovibrionaceae</taxon>
    </lineage>
</organism>
<dbReference type="AlphaFoldDB" id="M1WS34"/>
<dbReference type="STRING" id="1322246.BN4_12701"/>
<evidence type="ECO:0000313" key="2">
    <source>
        <dbReference type="EMBL" id="CCH49934.1"/>
    </source>
</evidence>